<dbReference type="GeneID" id="30964857"/>
<dbReference type="Pfam" id="PF00566">
    <property type="entry name" value="RabGAP-TBC"/>
    <property type="match status" value="1"/>
</dbReference>
<proteinExistence type="predicted"/>
<evidence type="ECO:0000313" key="3">
    <source>
        <dbReference type="EMBL" id="ODV64002.1"/>
    </source>
</evidence>
<feature type="compositionally biased region" description="Low complexity" evidence="1">
    <location>
        <begin position="534"/>
        <end position="545"/>
    </location>
</feature>
<accession>A0A1D2VQX0</accession>
<feature type="region of interest" description="Disordered" evidence="1">
    <location>
        <begin position="533"/>
        <end position="552"/>
    </location>
</feature>
<feature type="compositionally biased region" description="Polar residues" evidence="1">
    <location>
        <begin position="1"/>
        <end position="16"/>
    </location>
</feature>
<dbReference type="OrthoDB" id="159449at2759"/>
<protein>
    <submittedName>
        <fullName evidence="3">RabGAP/TBC</fullName>
    </submittedName>
</protein>
<dbReference type="GO" id="GO:0030427">
    <property type="term" value="C:site of polarized growth"/>
    <property type="evidence" value="ECO:0007669"/>
    <property type="project" value="UniProtKB-ARBA"/>
</dbReference>
<keyword evidence="4" id="KW-1185">Reference proteome</keyword>
<feature type="domain" description="Rab-GAP TBC" evidence="2">
    <location>
        <begin position="184"/>
        <end position="380"/>
    </location>
</feature>
<dbReference type="Gene3D" id="1.10.472.80">
    <property type="entry name" value="Ypt/Rab-GAP domain of gyp1p, domain 3"/>
    <property type="match status" value="1"/>
</dbReference>
<dbReference type="InterPro" id="IPR000195">
    <property type="entry name" value="Rab-GAP-TBC_dom"/>
</dbReference>
<dbReference type="SUPFAM" id="SSF47923">
    <property type="entry name" value="Ypt/Rab-GAP domain of gyp1p"/>
    <property type="match status" value="2"/>
</dbReference>
<feature type="region of interest" description="Disordered" evidence="1">
    <location>
        <begin position="1"/>
        <end position="23"/>
    </location>
</feature>
<dbReference type="GO" id="GO:0031267">
    <property type="term" value="F:small GTPase binding"/>
    <property type="evidence" value="ECO:0007669"/>
    <property type="project" value="TreeGrafter"/>
</dbReference>
<evidence type="ECO:0000313" key="4">
    <source>
        <dbReference type="Proteomes" id="UP000095038"/>
    </source>
</evidence>
<name>A0A1D2VQX0_9ASCO</name>
<dbReference type="EMBL" id="KV454475">
    <property type="protein sequence ID" value="ODV64002.1"/>
    <property type="molecule type" value="Genomic_DNA"/>
</dbReference>
<gene>
    <name evidence="3" type="ORF">ASCRUDRAFT_5897</name>
</gene>
<dbReference type="Gene3D" id="1.10.8.270">
    <property type="entry name" value="putative rabgap domain of human tbc1 domain family member 14 like domains"/>
    <property type="match status" value="1"/>
</dbReference>
<sequence>MALPASNLNFNNHPNNDTSEEDEDWELLLDLESTLSRNPNNNSIQLILDNLEDFNQINQNYSVNNQSTTHLSNLLSTSNTNNTQNNDSEVLSKSDIQSLLNINDDYNVSLICPICNKSLFNNDSNAHSSILDPNIQSCCEKFFKKINKISSYKISYWFYFLNNHYKTITTFPNLTKSFFYSINGIPSQLRSKIWGLILGGSDKFGNLKNKWFQDLFNNLNDDNSPYLRIIINDLNRIFPNLHYFNNELNDGQLNLKKILNAYSIYDSEIGYCQGLPFLISILLFHFKNNSITFLSLTKIFENNKNKNFKKIFDKKMTGLSLWFYQFDSIFAKFLPDLYNYFDLLKIDSKIFLSQWFLSFFAVSCPFQILIKLFDLMILEGFQPTIFKISLIILKKNENLLLNIDNEDIEVIYQHLLSENIWGVFNNDLNLILNDLINIDNNLISFQALEDLEIEFNKKNVSIKEENKTINNNTNTSNTSTSGGYYESPFVKFFRYGFTNTVYNQVPAKNQNKPHTQSTDSITESSVDSNFDAYSVSSHSSNSSNSIKRYHQKSVSSVNNNNFNVNININGKHQLMSTLNSSNTSIITGPEPNNLNSFDNSLEYNEMFGSLPQPNLLKVGNNGHQKSSSVFSVNSSFSTVSLNPSTPTNFYEVKQKMKKQFKLKEMELKNQIESLDSKVQIFEQIIHDDKQLIKKLFKLYLKSSKDVDESKITEKQRIKEYKVLKEVQQRIQI</sequence>
<dbReference type="SMART" id="SM00164">
    <property type="entry name" value="TBC"/>
    <property type="match status" value="1"/>
</dbReference>
<evidence type="ECO:0000259" key="2">
    <source>
        <dbReference type="PROSITE" id="PS50086"/>
    </source>
</evidence>
<dbReference type="STRING" id="1344418.A0A1D2VQX0"/>
<dbReference type="InterPro" id="IPR050302">
    <property type="entry name" value="Rab_GAP_TBC_domain"/>
</dbReference>
<dbReference type="GO" id="GO:0005096">
    <property type="term" value="F:GTPase activator activity"/>
    <property type="evidence" value="ECO:0007669"/>
    <property type="project" value="TreeGrafter"/>
</dbReference>
<dbReference type="PANTHER" id="PTHR47219:SF9">
    <property type="entry name" value="GTPASE ACTIVATING PROTEIN AND CENTROSOME-ASSOCIATED, ISOFORM B"/>
    <property type="match status" value="1"/>
</dbReference>
<organism evidence="3 4">
    <name type="scientific">Ascoidea rubescens DSM 1968</name>
    <dbReference type="NCBI Taxonomy" id="1344418"/>
    <lineage>
        <taxon>Eukaryota</taxon>
        <taxon>Fungi</taxon>
        <taxon>Dikarya</taxon>
        <taxon>Ascomycota</taxon>
        <taxon>Saccharomycotina</taxon>
        <taxon>Saccharomycetes</taxon>
        <taxon>Ascoideaceae</taxon>
        <taxon>Ascoidea</taxon>
    </lineage>
</organism>
<dbReference type="RefSeq" id="XP_020050309.1">
    <property type="nucleotide sequence ID" value="XM_020191221.1"/>
</dbReference>
<dbReference type="Proteomes" id="UP000095038">
    <property type="component" value="Unassembled WGS sequence"/>
</dbReference>
<dbReference type="PROSITE" id="PS50086">
    <property type="entry name" value="TBC_RABGAP"/>
    <property type="match status" value="1"/>
</dbReference>
<dbReference type="PANTHER" id="PTHR47219">
    <property type="entry name" value="RAB GTPASE-ACTIVATING PROTEIN 1-LIKE"/>
    <property type="match status" value="1"/>
</dbReference>
<dbReference type="AlphaFoldDB" id="A0A1D2VQX0"/>
<evidence type="ECO:0000256" key="1">
    <source>
        <dbReference type="SAM" id="MobiDB-lite"/>
    </source>
</evidence>
<dbReference type="InterPro" id="IPR035969">
    <property type="entry name" value="Rab-GAP_TBC_sf"/>
</dbReference>
<dbReference type="InParanoid" id="A0A1D2VQX0"/>
<reference evidence="4" key="1">
    <citation type="submission" date="2016-05" db="EMBL/GenBank/DDBJ databases">
        <title>Comparative genomics of biotechnologically important yeasts.</title>
        <authorList>
            <consortium name="DOE Joint Genome Institute"/>
            <person name="Riley R."/>
            <person name="Haridas S."/>
            <person name="Wolfe K.H."/>
            <person name="Lopes M.R."/>
            <person name="Hittinger C.T."/>
            <person name="Goker M."/>
            <person name="Salamov A."/>
            <person name="Wisecaver J."/>
            <person name="Long T.M."/>
            <person name="Aerts A.L."/>
            <person name="Barry K."/>
            <person name="Choi C."/>
            <person name="Clum A."/>
            <person name="Coughlan A.Y."/>
            <person name="Deshpande S."/>
            <person name="Douglass A.P."/>
            <person name="Hanson S.J."/>
            <person name="Klenk H.-P."/>
            <person name="Labutti K."/>
            <person name="Lapidus A."/>
            <person name="Lindquist E."/>
            <person name="Lipzen A."/>
            <person name="Meier-Kolthoff J.P."/>
            <person name="Ohm R.A."/>
            <person name="Otillar R.P."/>
            <person name="Pangilinan J."/>
            <person name="Peng Y."/>
            <person name="Rokas A."/>
            <person name="Rosa C.A."/>
            <person name="Scheuner C."/>
            <person name="Sibirny A.A."/>
            <person name="Slot J.C."/>
            <person name="Stielow J.B."/>
            <person name="Sun H."/>
            <person name="Kurtzman C.P."/>
            <person name="Blackwell M."/>
            <person name="Grigoriev I.V."/>
            <person name="Jeffries T.W."/>
        </authorList>
    </citation>
    <scope>NUCLEOTIDE SEQUENCE [LARGE SCALE GENOMIC DNA]</scope>
    <source>
        <strain evidence="4">DSM 1968</strain>
    </source>
</reference>